<feature type="domain" description="Sushi" evidence="5">
    <location>
        <begin position="278"/>
        <end position="346"/>
    </location>
</feature>
<keyword evidence="3 4" id="KW-1015">Disulfide bond</keyword>
<dbReference type="Gene3D" id="2.10.70.10">
    <property type="entry name" value="Complement Module, domain 1"/>
    <property type="match status" value="2"/>
</dbReference>
<protein>
    <recommendedName>
        <fullName evidence="5">Sushi domain-containing protein</fullName>
    </recommendedName>
</protein>
<keyword evidence="7" id="KW-1185">Reference proteome</keyword>
<feature type="disulfide bond" evidence="4">
    <location>
        <begin position="317"/>
        <end position="344"/>
    </location>
</feature>
<dbReference type="Pfam" id="PF00084">
    <property type="entry name" value="Sushi"/>
    <property type="match status" value="1"/>
</dbReference>
<evidence type="ECO:0000313" key="7">
    <source>
        <dbReference type="Proteomes" id="UP000728032"/>
    </source>
</evidence>
<name>A0A7R9MIX6_9ACAR</name>
<keyword evidence="1" id="KW-0732">Signal</keyword>
<reference evidence="6" key="1">
    <citation type="submission" date="2020-11" db="EMBL/GenBank/DDBJ databases">
        <authorList>
            <person name="Tran Van P."/>
        </authorList>
    </citation>
    <scope>NUCLEOTIDE SEQUENCE</scope>
</reference>
<dbReference type="InterPro" id="IPR051277">
    <property type="entry name" value="SEZ6_CSMD_C4BPB_Regulators"/>
</dbReference>
<organism evidence="6">
    <name type="scientific">Oppiella nova</name>
    <dbReference type="NCBI Taxonomy" id="334625"/>
    <lineage>
        <taxon>Eukaryota</taxon>
        <taxon>Metazoa</taxon>
        <taxon>Ecdysozoa</taxon>
        <taxon>Arthropoda</taxon>
        <taxon>Chelicerata</taxon>
        <taxon>Arachnida</taxon>
        <taxon>Acari</taxon>
        <taxon>Acariformes</taxon>
        <taxon>Sarcoptiformes</taxon>
        <taxon>Oribatida</taxon>
        <taxon>Brachypylina</taxon>
        <taxon>Oppioidea</taxon>
        <taxon>Oppiidae</taxon>
        <taxon>Oppiella</taxon>
    </lineage>
</organism>
<comment type="caution">
    <text evidence="4">Lacks conserved residue(s) required for the propagation of feature annotation.</text>
</comment>
<feature type="domain" description="Sushi" evidence="5">
    <location>
        <begin position="1"/>
        <end position="58"/>
    </location>
</feature>
<gene>
    <name evidence="6" type="ORF">ONB1V03_LOCUS16679</name>
</gene>
<evidence type="ECO:0000256" key="4">
    <source>
        <dbReference type="PROSITE-ProRule" id="PRU00302"/>
    </source>
</evidence>
<keyword evidence="2" id="KW-0677">Repeat</keyword>
<sequence>RCGYPGLPHDTHIDPKKTDYQDGDEVTYSCAYDKLYSKTQTMRCMSGVWVGTRSTCGHYIKNQLIGVKVINLLNNTTVVDMNTSAYSNSAYPVSYYDGKGTAVQVPKPHSLVFDFFLLNIKIPKQLTGQEALPTDIDPIEFMDVRIEGRDNRNCSLDFIARDGLTKIFWIWCRERDVSESTDEDMPKSLIIKFITDSSVEMKSPMGLHQVYLTRLSYCGEPPVPLLAKYNDETQRVECDDDVSYDFNESEDPDESDQTLGDCAIDPNWAGSPKCVPKMFCKIEFNELSEALVSVNDSYAYEPNIWYAIDGTTVEFECKPGYEFEVHSVRTCLHNSSWDVEATICREIDFTLGTKECHNRPFMRYRCLRLSGKFESNIES</sequence>
<dbReference type="Proteomes" id="UP000728032">
    <property type="component" value="Unassembled WGS sequence"/>
</dbReference>
<proteinExistence type="predicted"/>
<feature type="non-terminal residue" evidence="6">
    <location>
        <position position="379"/>
    </location>
</feature>
<dbReference type="InterPro" id="IPR000436">
    <property type="entry name" value="Sushi_SCR_CCP_dom"/>
</dbReference>
<evidence type="ECO:0000256" key="1">
    <source>
        <dbReference type="ARBA" id="ARBA00022729"/>
    </source>
</evidence>
<evidence type="ECO:0000256" key="2">
    <source>
        <dbReference type="ARBA" id="ARBA00022737"/>
    </source>
</evidence>
<evidence type="ECO:0000256" key="3">
    <source>
        <dbReference type="ARBA" id="ARBA00023157"/>
    </source>
</evidence>
<dbReference type="CDD" id="cd00033">
    <property type="entry name" value="CCP"/>
    <property type="match status" value="2"/>
</dbReference>
<accession>A0A7R9MIX6</accession>
<dbReference type="EMBL" id="CAJPVJ010019286">
    <property type="protein sequence ID" value="CAG2177247.1"/>
    <property type="molecule type" value="Genomic_DNA"/>
</dbReference>
<dbReference type="PROSITE" id="PS50923">
    <property type="entry name" value="SUSHI"/>
    <property type="match status" value="2"/>
</dbReference>
<dbReference type="EMBL" id="OC934111">
    <property type="protein sequence ID" value="CAD7660109.1"/>
    <property type="molecule type" value="Genomic_DNA"/>
</dbReference>
<evidence type="ECO:0000259" key="5">
    <source>
        <dbReference type="PROSITE" id="PS50923"/>
    </source>
</evidence>
<dbReference type="OrthoDB" id="6103690at2759"/>
<feature type="non-terminal residue" evidence="6">
    <location>
        <position position="1"/>
    </location>
</feature>
<dbReference type="AlphaFoldDB" id="A0A7R9MIX6"/>
<dbReference type="InterPro" id="IPR035976">
    <property type="entry name" value="Sushi/SCR/CCP_sf"/>
</dbReference>
<dbReference type="SMART" id="SM00032">
    <property type="entry name" value="CCP"/>
    <property type="match status" value="2"/>
</dbReference>
<dbReference type="SUPFAM" id="SSF57535">
    <property type="entry name" value="Complement control module/SCR domain"/>
    <property type="match status" value="2"/>
</dbReference>
<evidence type="ECO:0000313" key="6">
    <source>
        <dbReference type="EMBL" id="CAD7660109.1"/>
    </source>
</evidence>
<dbReference type="PANTHER" id="PTHR45656">
    <property type="entry name" value="PROTEIN CBR-CLEC-78"/>
    <property type="match status" value="1"/>
</dbReference>
<keyword evidence="4" id="KW-0768">Sushi</keyword>
<dbReference type="PANTHER" id="PTHR45656:SF4">
    <property type="entry name" value="PROTEIN CBR-CLEC-78"/>
    <property type="match status" value="1"/>
</dbReference>